<feature type="region of interest" description="Disordered" evidence="1">
    <location>
        <begin position="1"/>
        <end position="75"/>
    </location>
</feature>
<evidence type="ECO:0000313" key="2">
    <source>
        <dbReference type="EMBL" id="CAB9503943.1"/>
    </source>
</evidence>
<dbReference type="EMBL" id="CAICTM010000180">
    <property type="protein sequence ID" value="CAB9503943.1"/>
    <property type="molecule type" value="Genomic_DNA"/>
</dbReference>
<dbReference type="SUPFAM" id="SSF54427">
    <property type="entry name" value="NTF2-like"/>
    <property type="match status" value="1"/>
</dbReference>
<evidence type="ECO:0000313" key="3">
    <source>
        <dbReference type="Proteomes" id="UP001153069"/>
    </source>
</evidence>
<proteinExistence type="predicted"/>
<accession>A0A9N8DJ52</accession>
<dbReference type="Gene3D" id="3.10.450.50">
    <property type="match status" value="1"/>
</dbReference>
<dbReference type="Proteomes" id="UP001153069">
    <property type="component" value="Unassembled WGS sequence"/>
</dbReference>
<name>A0A9N8DJ52_9STRA</name>
<feature type="compositionally biased region" description="Basic residues" evidence="1">
    <location>
        <begin position="54"/>
        <end position="66"/>
    </location>
</feature>
<comment type="caution">
    <text evidence="2">The sequence shown here is derived from an EMBL/GenBank/DDBJ whole genome shotgun (WGS) entry which is preliminary data.</text>
</comment>
<organism evidence="2 3">
    <name type="scientific">Seminavis robusta</name>
    <dbReference type="NCBI Taxonomy" id="568900"/>
    <lineage>
        <taxon>Eukaryota</taxon>
        <taxon>Sar</taxon>
        <taxon>Stramenopiles</taxon>
        <taxon>Ochrophyta</taxon>
        <taxon>Bacillariophyta</taxon>
        <taxon>Bacillariophyceae</taxon>
        <taxon>Bacillariophycidae</taxon>
        <taxon>Naviculales</taxon>
        <taxon>Naviculaceae</taxon>
        <taxon>Seminavis</taxon>
    </lineage>
</organism>
<reference evidence="2" key="1">
    <citation type="submission" date="2020-06" db="EMBL/GenBank/DDBJ databases">
        <authorList>
            <consortium name="Plant Systems Biology data submission"/>
        </authorList>
    </citation>
    <scope>NUCLEOTIDE SEQUENCE</scope>
    <source>
        <strain evidence="2">D6</strain>
    </source>
</reference>
<dbReference type="InterPro" id="IPR032710">
    <property type="entry name" value="NTF2-like_dom_sf"/>
</dbReference>
<keyword evidence="3" id="KW-1185">Reference proteome</keyword>
<sequence>MKLFRLFSSHKAASVSTADSKSSRGEEQEEIEETVSNCGASTTSLSISSACSKRSSKKSQRSKKPKNRGEEVLPTKSENLKVVERFMELTNLFDPENIDSSFEETLGLFESPDVTMEFEDGLKCTARECALQLKMAYESFPDYGMSLAAICEDPRSPKRIFVDGVCWSGTHTGTPYTIIPGELPAIPPSGKRISLDEERYIFHMKKGGKIGKIQIIAMGSITGYAGLYESAEAASCPKLSE</sequence>
<feature type="compositionally biased region" description="Low complexity" evidence="1">
    <location>
        <begin position="40"/>
        <end position="53"/>
    </location>
</feature>
<protein>
    <submittedName>
        <fullName evidence="2">Uncharacterized protein</fullName>
    </submittedName>
</protein>
<gene>
    <name evidence="2" type="ORF">SEMRO_181_G078950.1</name>
</gene>
<evidence type="ECO:0000256" key="1">
    <source>
        <dbReference type="SAM" id="MobiDB-lite"/>
    </source>
</evidence>
<dbReference type="AlphaFoldDB" id="A0A9N8DJ52"/>